<protein>
    <submittedName>
        <fullName evidence="2">Uncharacterized protein</fullName>
    </submittedName>
</protein>
<comment type="caution">
    <text evidence="2">The sequence shown here is derived from an EMBL/GenBank/DDBJ whole genome shotgun (WGS) entry which is preliminary data.</text>
</comment>
<gene>
    <name evidence="2" type="ORF">F5147DRAFT_658156</name>
</gene>
<evidence type="ECO:0000313" key="3">
    <source>
        <dbReference type="Proteomes" id="UP000823399"/>
    </source>
</evidence>
<dbReference type="GeneID" id="64696652"/>
<evidence type="ECO:0000313" key="2">
    <source>
        <dbReference type="EMBL" id="KAG2090489.1"/>
    </source>
</evidence>
<dbReference type="EMBL" id="JABBWM010000103">
    <property type="protein sequence ID" value="KAG2090489.1"/>
    <property type="molecule type" value="Genomic_DNA"/>
</dbReference>
<dbReference type="AlphaFoldDB" id="A0A9P7EU75"/>
<accession>A0A9P7EU75</accession>
<organism evidence="2 3">
    <name type="scientific">Suillus discolor</name>
    <dbReference type="NCBI Taxonomy" id="1912936"/>
    <lineage>
        <taxon>Eukaryota</taxon>
        <taxon>Fungi</taxon>
        <taxon>Dikarya</taxon>
        <taxon>Basidiomycota</taxon>
        <taxon>Agaricomycotina</taxon>
        <taxon>Agaricomycetes</taxon>
        <taxon>Agaricomycetidae</taxon>
        <taxon>Boletales</taxon>
        <taxon>Suillineae</taxon>
        <taxon>Suillaceae</taxon>
        <taxon>Suillus</taxon>
    </lineage>
</organism>
<feature type="region of interest" description="Disordered" evidence="1">
    <location>
        <begin position="1"/>
        <end position="22"/>
    </location>
</feature>
<reference evidence="2" key="1">
    <citation type="journal article" date="2020" name="New Phytol.">
        <title>Comparative genomics reveals dynamic genome evolution in host specialist ectomycorrhizal fungi.</title>
        <authorList>
            <person name="Lofgren L.A."/>
            <person name="Nguyen N.H."/>
            <person name="Vilgalys R."/>
            <person name="Ruytinx J."/>
            <person name="Liao H.L."/>
            <person name="Branco S."/>
            <person name="Kuo A."/>
            <person name="LaButti K."/>
            <person name="Lipzen A."/>
            <person name="Andreopoulos W."/>
            <person name="Pangilinan J."/>
            <person name="Riley R."/>
            <person name="Hundley H."/>
            <person name="Na H."/>
            <person name="Barry K."/>
            <person name="Grigoriev I.V."/>
            <person name="Stajich J.E."/>
            <person name="Kennedy P.G."/>
        </authorList>
    </citation>
    <scope>NUCLEOTIDE SEQUENCE</scope>
    <source>
        <strain evidence="2">FC423</strain>
    </source>
</reference>
<dbReference type="OrthoDB" id="2668872at2759"/>
<dbReference type="RefSeq" id="XP_041286232.1">
    <property type="nucleotide sequence ID" value="XM_041434393.1"/>
</dbReference>
<keyword evidence="3" id="KW-1185">Reference proteome</keyword>
<dbReference type="Proteomes" id="UP000823399">
    <property type="component" value="Unassembled WGS sequence"/>
</dbReference>
<name>A0A9P7EU75_9AGAM</name>
<proteinExistence type="predicted"/>
<evidence type="ECO:0000256" key="1">
    <source>
        <dbReference type="SAM" id="MobiDB-lite"/>
    </source>
</evidence>
<sequence length="326" mass="36507">MSDLMNWQPAPGTNPGDGHVINMDAHLSTAHNNAGPGSRIRIGIRRTVMVIAMVKMTTTMKDKMMVMMTIMKKKMTTTTMNTSVITGEQEAGTVAELQLQCLLLHEAEEEGEVEVLEEVEEVEEMSTVMFWELLGIHASFMVEVSLLTPKQWTEVLPALVKAKSETDLLVLVDTHSDYESGELVHSVDKHGIAWTQESSEVLHHHLGPELRKWSMDMRGTKGIILLACGPVFTQPLYFENIKLLVSSFTAHSVQPSVVMPFMLWVAVQVYTNGMPVKLALEKEIANLTLLLNAATRWRPILEVLLSSLQLEFWQLQTQTQLTSNVL</sequence>